<proteinExistence type="predicted"/>
<dbReference type="AlphaFoldDB" id="A0A3F3LJA7"/>
<gene>
    <name evidence="1" type="ORF">M3X98_12335</name>
</gene>
<dbReference type="Proteomes" id="UP001141166">
    <property type="component" value="Unassembled WGS sequence"/>
</dbReference>
<protein>
    <submittedName>
        <fullName evidence="1">Uncharacterized protein</fullName>
    </submittedName>
</protein>
<comment type="caution">
    <text evidence="1">The sequence shown here is derived from an EMBL/GenBank/DDBJ whole genome shotgun (WGS) entry which is preliminary data.</text>
</comment>
<organism evidence="1 2">
    <name type="scientific">Enterococcus faecium</name>
    <name type="common">Streptococcus faecium</name>
    <dbReference type="NCBI Taxonomy" id="1352"/>
    <lineage>
        <taxon>Bacteria</taxon>
        <taxon>Bacillati</taxon>
        <taxon>Bacillota</taxon>
        <taxon>Bacilli</taxon>
        <taxon>Lactobacillales</taxon>
        <taxon>Enterococcaceae</taxon>
        <taxon>Enterococcus</taxon>
    </lineage>
</organism>
<reference evidence="1" key="1">
    <citation type="submission" date="2022-05" db="EMBL/GenBank/DDBJ databases">
        <title>Draft genome sequences of Clostridium perfringens strains isolated from Peru.</title>
        <authorList>
            <person name="Hurtado R."/>
            <person name="Lima L."/>
            <person name="Sousa T."/>
            <person name="Jaiswal A.K."/>
            <person name="Tiwari S."/>
            <person name="Maturrano L."/>
            <person name="Brenig B."/>
            <person name="Azevedo V."/>
        </authorList>
    </citation>
    <scope>NUCLEOTIDE SEQUENCE</scope>
    <source>
        <strain evidence="1">CP4</strain>
    </source>
</reference>
<dbReference type="EMBL" id="JAMWMK010000025">
    <property type="protein sequence ID" value="MDC4248822.1"/>
    <property type="molecule type" value="Genomic_DNA"/>
</dbReference>
<evidence type="ECO:0000313" key="2">
    <source>
        <dbReference type="Proteomes" id="UP001141166"/>
    </source>
</evidence>
<dbReference type="RefSeq" id="WP_002311628.1">
    <property type="nucleotide sequence ID" value="NZ_AP027294.1"/>
</dbReference>
<evidence type="ECO:0000313" key="1">
    <source>
        <dbReference type="EMBL" id="MDC4248822.1"/>
    </source>
</evidence>
<name>A0A3F3LJA7_ENTFC</name>
<sequence>MPFIVFFFISLLTIYIPLPTLLMYFHRLSEKHDTIVTIDKHILVILVLLDYYISYYFLKNCKIKKRYYFYLIGLNLIEWGIHLSLYLKFNATELTIVLIFQTILLICMFTFPLSGKFRNYIFNQN</sequence>
<accession>A0A3F3LJA7</accession>